<protein>
    <submittedName>
        <fullName evidence="1">Uncharacterized protein</fullName>
    </submittedName>
</protein>
<dbReference type="EMBL" id="FNSA01000003">
    <property type="protein sequence ID" value="SEC75611.1"/>
    <property type="molecule type" value="Genomic_DNA"/>
</dbReference>
<accession>A0A1H4V515</accession>
<dbReference type="AlphaFoldDB" id="A0A1H4V515"/>
<keyword evidence="2" id="KW-1185">Reference proteome</keyword>
<dbReference type="STRING" id="57704.SAMN04489793_3131"/>
<reference evidence="2" key="1">
    <citation type="submission" date="2016-10" db="EMBL/GenBank/DDBJ databases">
        <authorList>
            <person name="Varghese N."/>
            <person name="Submissions S."/>
        </authorList>
    </citation>
    <scope>NUCLEOTIDE SEQUENCE [LARGE SCALE GENOMIC DNA]</scope>
    <source>
        <strain evidence="2">DSM 44234</strain>
    </source>
</reference>
<proteinExistence type="predicted"/>
<evidence type="ECO:0000313" key="2">
    <source>
        <dbReference type="Proteomes" id="UP000182241"/>
    </source>
</evidence>
<dbReference type="Proteomes" id="UP000182241">
    <property type="component" value="Unassembled WGS sequence"/>
</dbReference>
<name>A0A1H4V515_TSUTY</name>
<evidence type="ECO:0000313" key="1">
    <source>
        <dbReference type="EMBL" id="SEC75611.1"/>
    </source>
</evidence>
<organism evidence="1 2">
    <name type="scientific">Tsukamurella tyrosinosolvens</name>
    <dbReference type="NCBI Taxonomy" id="57704"/>
    <lineage>
        <taxon>Bacteria</taxon>
        <taxon>Bacillati</taxon>
        <taxon>Actinomycetota</taxon>
        <taxon>Actinomycetes</taxon>
        <taxon>Mycobacteriales</taxon>
        <taxon>Tsukamurellaceae</taxon>
        <taxon>Tsukamurella</taxon>
    </lineage>
</organism>
<sequence>MRIRTDFKASTRAMAGGLAYHASESESKAALAQIGPGDTYAETWIRDHPDSNWRLESVEHLGHTERTSA</sequence>
<gene>
    <name evidence="1" type="ORF">SAMN04489793_3131</name>
</gene>